<feature type="compositionally biased region" description="Low complexity" evidence="1">
    <location>
        <begin position="165"/>
        <end position="181"/>
    </location>
</feature>
<dbReference type="AlphaFoldDB" id="A0A2A2M4G6"/>
<accession>A0A2A2M4G6</accession>
<dbReference type="Proteomes" id="UP000218231">
    <property type="component" value="Unassembled WGS sequence"/>
</dbReference>
<gene>
    <name evidence="2" type="ORF">WR25_14105</name>
</gene>
<evidence type="ECO:0000313" key="2">
    <source>
        <dbReference type="EMBL" id="PAV93293.1"/>
    </source>
</evidence>
<evidence type="ECO:0000256" key="1">
    <source>
        <dbReference type="SAM" id="MobiDB-lite"/>
    </source>
</evidence>
<dbReference type="EMBL" id="LIAE01005502">
    <property type="protein sequence ID" value="PAV93293.1"/>
    <property type="molecule type" value="Genomic_DNA"/>
</dbReference>
<sequence length="187" mass="20787">MPAPLSVEQADRPAAVPRRRSVAAIGLSVMAKVARPHEISRFVTFAPEASHPAVEYLIGRAVAVRPHADVLNDPLARRLTPFECRRAHVRRHHHIGQRKQARIDPRFVLPDVEPGSGESTRLQRIDQRDLVHDAAARGVDQIDVRPHQPDTGVWIVTMSASPSRSSRSAWKVAPRSASTTAGRRRRL</sequence>
<proteinExistence type="predicted"/>
<comment type="caution">
    <text evidence="2">The sequence shown here is derived from an EMBL/GenBank/DDBJ whole genome shotgun (WGS) entry which is preliminary data.</text>
</comment>
<protein>
    <submittedName>
        <fullName evidence="2">Uncharacterized protein</fullName>
    </submittedName>
</protein>
<evidence type="ECO:0000313" key="3">
    <source>
        <dbReference type="Proteomes" id="UP000218231"/>
    </source>
</evidence>
<feature type="region of interest" description="Disordered" evidence="1">
    <location>
        <begin position="165"/>
        <end position="187"/>
    </location>
</feature>
<keyword evidence="3" id="KW-1185">Reference proteome</keyword>
<reference evidence="2 3" key="1">
    <citation type="journal article" date="2017" name="Curr. Biol.">
        <title>Genome architecture and evolution of a unichromosomal asexual nematode.</title>
        <authorList>
            <person name="Fradin H."/>
            <person name="Zegar C."/>
            <person name="Gutwein M."/>
            <person name="Lucas J."/>
            <person name="Kovtun M."/>
            <person name="Corcoran D."/>
            <person name="Baugh L.R."/>
            <person name="Kiontke K."/>
            <person name="Gunsalus K."/>
            <person name="Fitch D.H."/>
            <person name="Piano F."/>
        </authorList>
    </citation>
    <scope>NUCLEOTIDE SEQUENCE [LARGE SCALE GENOMIC DNA]</scope>
    <source>
        <strain evidence="2">PF1309</strain>
    </source>
</reference>
<organism evidence="2 3">
    <name type="scientific">Diploscapter pachys</name>
    <dbReference type="NCBI Taxonomy" id="2018661"/>
    <lineage>
        <taxon>Eukaryota</taxon>
        <taxon>Metazoa</taxon>
        <taxon>Ecdysozoa</taxon>
        <taxon>Nematoda</taxon>
        <taxon>Chromadorea</taxon>
        <taxon>Rhabditida</taxon>
        <taxon>Rhabditina</taxon>
        <taxon>Rhabditomorpha</taxon>
        <taxon>Rhabditoidea</taxon>
        <taxon>Rhabditidae</taxon>
        <taxon>Diploscapter</taxon>
    </lineage>
</organism>
<name>A0A2A2M4G6_9BILA</name>